<comment type="caution">
    <text evidence="2">The sequence shown here is derived from an EMBL/GenBank/DDBJ whole genome shotgun (WGS) entry which is preliminary data.</text>
</comment>
<dbReference type="AlphaFoldDB" id="A0A495XKK2"/>
<accession>A0A495XKK2</accession>
<dbReference type="EMBL" id="RBXR01000001">
    <property type="protein sequence ID" value="RKT74637.1"/>
    <property type="molecule type" value="Genomic_DNA"/>
</dbReference>
<dbReference type="OrthoDB" id="3330134at2"/>
<dbReference type="RefSeq" id="WP_121229567.1">
    <property type="nucleotide sequence ID" value="NZ_JBIUBA010000006.1"/>
</dbReference>
<protein>
    <submittedName>
        <fullName evidence="2">Trypsin-like peptidase</fullName>
    </submittedName>
</protein>
<dbReference type="Proteomes" id="UP000272729">
    <property type="component" value="Unassembled WGS sequence"/>
</dbReference>
<name>A0A495XKK2_9PSEU</name>
<evidence type="ECO:0000313" key="2">
    <source>
        <dbReference type="EMBL" id="RKT74637.1"/>
    </source>
</evidence>
<feature type="domain" description="Death" evidence="1">
    <location>
        <begin position="399"/>
        <end position="468"/>
    </location>
</feature>
<keyword evidence="3" id="KW-1185">Reference proteome</keyword>
<dbReference type="PROSITE" id="PS50017">
    <property type="entry name" value="DEATH_DOMAIN"/>
    <property type="match status" value="1"/>
</dbReference>
<evidence type="ECO:0000313" key="3">
    <source>
        <dbReference type="Proteomes" id="UP000272729"/>
    </source>
</evidence>
<dbReference type="Pfam" id="PF13365">
    <property type="entry name" value="Trypsin_2"/>
    <property type="match status" value="1"/>
</dbReference>
<evidence type="ECO:0000259" key="1">
    <source>
        <dbReference type="PROSITE" id="PS50017"/>
    </source>
</evidence>
<gene>
    <name evidence="2" type="ORF">DFJ66_8004</name>
</gene>
<dbReference type="GO" id="GO:0007165">
    <property type="term" value="P:signal transduction"/>
    <property type="evidence" value="ECO:0007669"/>
    <property type="project" value="InterPro"/>
</dbReference>
<reference evidence="2 3" key="1">
    <citation type="submission" date="2018-10" db="EMBL/GenBank/DDBJ databases">
        <title>Sequencing the genomes of 1000 actinobacteria strains.</title>
        <authorList>
            <person name="Klenk H.-P."/>
        </authorList>
    </citation>
    <scope>NUCLEOTIDE SEQUENCE [LARGE SCALE GENOMIC DNA]</scope>
    <source>
        <strain evidence="2 3">DSM 43911</strain>
    </source>
</reference>
<dbReference type="InterPro" id="IPR000488">
    <property type="entry name" value="Death_dom"/>
</dbReference>
<organism evidence="2 3">
    <name type="scientific">Saccharothrix variisporea</name>
    <dbReference type="NCBI Taxonomy" id="543527"/>
    <lineage>
        <taxon>Bacteria</taxon>
        <taxon>Bacillati</taxon>
        <taxon>Actinomycetota</taxon>
        <taxon>Actinomycetes</taxon>
        <taxon>Pseudonocardiales</taxon>
        <taxon>Pseudonocardiaceae</taxon>
        <taxon>Saccharothrix</taxon>
    </lineage>
</organism>
<dbReference type="SUPFAM" id="SSF50494">
    <property type="entry name" value="Trypsin-like serine proteases"/>
    <property type="match status" value="1"/>
</dbReference>
<sequence>MIAGAGRAGAFAHGAEPWRVRVRDRGGGGVLGAGVLVDSEHVLTCAHVALAGEGLVVDMVALPGSPASDARILACVPPDGDDRGDVAILKLETRQPRGVGATLRKAALTWDRPVHTLGYPHGQGLDIGVWARMTLAAWAGSEWLQMNRRSDGEQRVRAGFSGSGVADDATGDVLGIVVSEYTDDDAGLSWMMPVAAIEAHLPLISEWSVGDRGIDSDRFVPPADSAHPAERVREIMDWLARRRDGAAVLIVVGDEVTDLRHAVALSSVGDSAEPDLALDVEGLTAEDVSRRIVDRAGLAVHGSSTERVRAGTPPMTVVVDGVDQADEPRALLDDVFRPMVSSGARLVFGFRDEESTALDAARALAREAVAARLDGFAERIAVLLRSGSDSGPDDRLGRLRIRLTALRRAAADDWALVAERLPRFDRAIARVERERSAARQDESDLSDLRGLLEAWKAKAGDGGLVEHIGIAAAYRKAHARLAADPVDVSAARKAVREYQDAVRRALAKGEHG</sequence>
<dbReference type="Gene3D" id="2.40.10.120">
    <property type="match status" value="1"/>
</dbReference>
<dbReference type="InterPro" id="IPR009003">
    <property type="entry name" value="Peptidase_S1_PA"/>
</dbReference>
<proteinExistence type="predicted"/>